<dbReference type="PATRIC" id="fig|1299334.3.peg.3250"/>
<reference evidence="2" key="1">
    <citation type="submission" date="2014-01" db="EMBL/GenBank/DDBJ databases">
        <authorList>
            <person name="Brown-Elliot B."/>
            <person name="Wallace R."/>
            <person name="Lenaerts A."/>
            <person name="Ordway D."/>
            <person name="DeGroote M.A."/>
            <person name="Parker T."/>
            <person name="Sizemore C."/>
            <person name="Tallon L.J."/>
            <person name="Sadzewicz L.K."/>
            <person name="Sengamalay N."/>
            <person name="Fraser C.M."/>
            <person name="Hine E."/>
            <person name="Shefchek K.A."/>
            <person name="Das S.P."/>
            <person name="Tettelin H."/>
        </authorList>
    </citation>
    <scope>NUCLEOTIDE SEQUENCE [LARGE SCALE GENOMIC DNA]</scope>
    <source>
        <strain evidence="2">4042</strain>
    </source>
</reference>
<evidence type="ECO:0000313" key="2">
    <source>
        <dbReference type="EMBL" id="EUA54414.1"/>
    </source>
</evidence>
<feature type="compositionally biased region" description="Basic residues" evidence="1">
    <location>
        <begin position="38"/>
        <end position="58"/>
    </location>
</feature>
<sequence>MHVDVARVVAARAAGVKVFAPSATISTPVGSTSWSISVRRRRPGPLRRRRGGRRRRRGLPPGRAAGPAHVPTR</sequence>
<accession>X8CEA7</accession>
<feature type="compositionally biased region" description="Low complexity" evidence="1">
    <location>
        <begin position="59"/>
        <end position="73"/>
    </location>
</feature>
<gene>
    <name evidence="2" type="ORF">I553_1439</name>
</gene>
<organism evidence="2">
    <name type="scientific">Mycobacterium xenopi 4042</name>
    <dbReference type="NCBI Taxonomy" id="1299334"/>
    <lineage>
        <taxon>Bacteria</taxon>
        <taxon>Bacillati</taxon>
        <taxon>Actinomycetota</taxon>
        <taxon>Actinomycetes</taxon>
        <taxon>Mycobacteriales</taxon>
        <taxon>Mycobacteriaceae</taxon>
        <taxon>Mycobacterium</taxon>
    </lineage>
</organism>
<evidence type="ECO:0000256" key="1">
    <source>
        <dbReference type="SAM" id="MobiDB-lite"/>
    </source>
</evidence>
<comment type="caution">
    <text evidence="2">The sequence shown here is derived from an EMBL/GenBank/DDBJ whole genome shotgun (WGS) entry which is preliminary data.</text>
</comment>
<proteinExistence type="predicted"/>
<dbReference type="EMBL" id="JAOB01000032">
    <property type="protein sequence ID" value="EUA54414.1"/>
    <property type="molecule type" value="Genomic_DNA"/>
</dbReference>
<protein>
    <submittedName>
        <fullName evidence="2">Uncharacterized protein</fullName>
    </submittedName>
</protein>
<name>X8CEA7_MYCXE</name>
<feature type="region of interest" description="Disordered" evidence="1">
    <location>
        <begin position="29"/>
        <end position="73"/>
    </location>
</feature>
<dbReference type="AlphaFoldDB" id="X8CEA7"/>